<dbReference type="Pfam" id="PF00563">
    <property type="entry name" value="EAL"/>
    <property type="match status" value="1"/>
</dbReference>
<evidence type="ECO:0000256" key="2">
    <source>
        <dbReference type="ARBA" id="ARBA00022475"/>
    </source>
</evidence>
<dbReference type="Proteomes" id="UP000217785">
    <property type="component" value="Unassembled WGS sequence"/>
</dbReference>
<name>A0A292YKS0_9BACL</name>
<dbReference type="GO" id="GO:0005886">
    <property type="term" value="C:plasma membrane"/>
    <property type="evidence" value="ECO:0007669"/>
    <property type="project" value="UniProtKB-SubCell"/>
</dbReference>
<keyword evidence="11" id="KW-1185">Reference proteome</keyword>
<dbReference type="SMART" id="SM00304">
    <property type="entry name" value="HAMP"/>
    <property type="match status" value="1"/>
</dbReference>
<keyword evidence="2" id="KW-1003">Cell membrane</keyword>
<dbReference type="NCBIfam" id="TIGR00254">
    <property type="entry name" value="GGDEF"/>
    <property type="match status" value="1"/>
</dbReference>
<dbReference type="PROSITE" id="PS50885">
    <property type="entry name" value="HAMP"/>
    <property type="match status" value="1"/>
</dbReference>
<evidence type="ECO:0000313" key="11">
    <source>
        <dbReference type="Proteomes" id="UP000217785"/>
    </source>
</evidence>
<dbReference type="CDD" id="cd18773">
    <property type="entry name" value="PDC1_HK_sensor"/>
    <property type="match status" value="1"/>
</dbReference>
<sequence length="793" mass="89719">MKMWTSRMFWRVYLINIIVMLVLLASIYFMAKQTLPEMSREKYQSVTDETVLRLQGQLANMVSHLYEISQLVDQLTGLRSSNPEEMTEELYRIISASPLLNSGLVIDRNGKVLANYPEDTSSVKDTSFSGNPIFQEAKQGKKPYISDVFKAPTGRNVIVLSIPLMNRQNEVERVVTLQVRIEENNLFSLVFQNHNLGAGGYVYIVDRNGVIISHPQKERIGESVKSNPVVQKVLQQQSGYQWVVNTKGAPMYASFAYIPQLSWGVVAQVPESEIYEPFYKFRSNLFVLSLLTLIPLSVLTAFYAKQTIFPIRRLQQAVAEVEKGNYEQYVEHTDKTELGELSSKFNDMIKTIRESRERIRHQAFHDSLTGLPNRTLFKEDLGKYLVEADVGNQQVAVLFFDLDGFKMVNDSLGHKVGDMLLVEVGKRLERLPKYSDTTYRVGGDEFIVIIPDVASKDEVERSAKEILAIIAPPFYLEGREIFISASIGISIYPTDGKDADTLVKHADIAMYRAKEQGKNNYCLFMEGMHSYVQRKIYLTNCLRKAIGFDELLVHYQPKLNIKTGQITGMEALLRWNHRREGMIPPSEFIPVAEESGLILPIGEWVLRAVCKQMREWQNKGLPPLQVSVNLSARQFQDAHLADKIRKILQDTGLDPSLLELELTESALMKNEQAVNRVLADLKQIGVSISIDDFGTGYSSLNYLKLFPIDCLKIDRSFIRDIGKDPGDAAITRSIIDLAHNLNLEVVAEGVETPEQLTFMQTNSCDSIQGYLISPPLPADEFEQFLKAKLGGSL</sequence>
<evidence type="ECO:0000256" key="1">
    <source>
        <dbReference type="ARBA" id="ARBA00004651"/>
    </source>
</evidence>
<accession>A0A292YKS0</accession>
<evidence type="ECO:0000256" key="3">
    <source>
        <dbReference type="ARBA" id="ARBA00022692"/>
    </source>
</evidence>
<dbReference type="SUPFAM" id="SSF158472">
    <property type="entry name" value="HAMP domain-like"/>
    <property type="match status" value="1"/>
</dbReference>
<dbReference type="EMBL" id="BDUF01000014">
    <property type="protein sequence ID" value="GAX89050.1"/>
    <property type="molecule type" value="Genomic_DNA"/>
</dbReference>
<gene>
    <name evidence="10" type="ORF">EFBL_0664</name>
</gene>
<feature type="transmembrane region" description="Helical" evidence="6">
    <location>
        <begin position="12"/>
        <end position="31"/>
    </location>
</feature>
<dbReference type="InterPro" id="IPR033479">
    <property type="entry name" value="dCache_1"/>
</dbReference>
<evidence type="ECO:0000259" key="9">
    <source>
        <dbReference type="PROSITE" id="PS50887"/>
    </source>
</evidence>
<organism evidence="10 11">
    <name type="scientific">Effusibacillus lacus</name>
    <dbReference type="NCBI Taxonomy" id="1348429"/>
    <lineage>
        <taxon>Bacteria</taxon>
        <taxon>Bacillati</taxon>
        <taxon>Bacillota</taxon>
        <taxon>Bacilli</taxon>
        <taxon>Bacillales</taxon>
        <taxon>Alicyclobacillaceae</taxon>
        <taxon>Effusibacillus</taxon>
    </lineage>
</organism>
<dbReference type="PANTHER" id="PTHR44757">
    <property type="entry name" value="DIGUANYLATE CYCLASE DGCP"/>
    <property type="match status" value="1"/>
</dbReference>
<dbReference type="Pfam" id="PF00672">
    <property type="entry name" value="HAMP"/>
    <property type="match status" value="1"/>
</dbReference>
<dbReference type="RefSeq" id="WP_096180745.1">
    <property type="nucleotide sequence ID" value="NZ_BDUF01000014.1"/>
</dbReference>
<dbReference type="SUPFAM" id="SSF55073">
    <property type="entry name" value="Nucleotide cyclase"/>
    <property type="match status" value="1"/>
</dbReference>
<dbReference type="AlphaFoldDB" id="A0A292YKS0"/>
<dbReference type="InterPro" id="IPR052155">
    <property type="entry name" value="Biofilm_reg_signaling"/>
</dbReference>
<dbReference type="Gene3D" id="6.10.340.10">
    <property type="match status" value="1"/>
</dbReference>
<dbReference type="InterPro" id="IPR029787">
    <property type="entry name" value="Nucleotide_cyclase"/>
</dbReference>
<feature type="domain" description="GGDEF" evidence="9">
    <location>
        <begin position="393"/>
        <end position="526"/>
    </location>
</feature>
<evidence type="ECO:0000256" key="5">
    <source>
        <dbReference type="ARBA" id="ARBA00023136"/>
    </source>
</evidence>
<dbReference type="SMART" id="SM00267">
    <property type="entry name" value="GGDEF"/>
    <property type="match status" value="1"/>
</dbReference>
<evidence type="ECO:0000256" key="6">
    <source>
        <dbReference type="SAM" id="Phobius"/>
    </source>
</evidence>
<dbReference type="InterPro" id="IPR029151">
    <property type="entry name" value="Sensor-like_sf"/>
</dbReference>
<dbReference type="PROSITE" id="PS50883">
    <property type="entry name" value="EAL"/>
    <property type="match status" value="1"/>
</dbReference>
<dbReference type="InterPro" id="IPR003660">
    <property type="entry name" value="HAMP_dom"/>
</dbReference>
<dbReference type="OrthoDB" id="9759607at2"/>
<dbReference type="SMART" id="SM00052">
    <property type="entry name" value="EAL"/>
    <property type="match status" value="1"/>
</dbReference>
<dbReference type="Gene3D" id="3.30.70.270">
    <property type="match status" value="1"/>
</dbReference>
<dbReference type="InterPro" id="IPR000160">
    <property type="entry name" value="GGDEF_dom"/>
</dbReference>
<evidence type="ECO:0000256" key="4">
    <source>
        <dbReference type="ARBA" id="ARBA00022989"/>
    </source>
</evidence>
<dbReference type="InterPro" id="IPR035919">
    <property type="entry name" value="EAL_sf"/>
</dbReference>
<keyword evidence="3 6" id="KW-0812">Transmembrane</keyword>
<protein>
    <submittedName>
        <fullName evidence="10">Sensor domain-containing phosphodiesterase</fullName>
    </submittedName>
</protein>
<dbReference type="CDD" id="cd12912">
    <property type="entry name" value="PDC2_MCP_like"/>
    <property type="match status" value="1"/>
</dbReference>
<keyword evidence="5 6" id="KW-0472">Membrane</keyword>
<evidence type="ECO:0000313" key="10">
    <source>
        <dbReference type="EMBL" id="GAX89050.1"/>
    </source>
</evidence>
<dbReference type="InterPro" id="IPR001633">
    <property type="entry name" value="EAL_dom"/>
</dbReference>
<evidence type="ECO:0000259" key="7">
    <source>
        <dbReference type="PROSITE" id="PS50883"/>
    </source>
</evidence>
<dbReference type="Gene3D" id="3.30.450.20">
    <property type="entry name" value="PAS domain"/>
    <property type="match status" value="1"/>
</dbReference>
<dbReference type="FunFam" id="3.20.20.450:FF:000001">
    <property type="entry name" value="Cyclic di-GMP phosphodiesterase yahA"/>
    <property type="match status" value="1"/>
</dbReference>
<dbReference type="SUPFAM" id="SSF103190">
    <property type="entry name" value="Sensory domain-like"/>
    <property type="match status" value="1"/>
</dbReference>
<proteinExistence type="predicted"/>
<feature type="domain" description="EAL" evidence="7">
    <location>
        <begin position="535"/>
        <end position="789"/>
    </location>
</feature>
<dbReference type="CDD" id="cd01949">
    <property type="entry name" value="GGDEF"/>
    <property type="match status" value="1"/>
</dbReference>
<dbReference type="CDD" id="cd01948">
    <property type="entry name" value="EAL"/>
    <property type="match status" value="1"/>
</dbReference>
<comment type="subcellular location">
    <subcellularLocation>
        <location evidence="1">Cell membrane</location>
        <topology evidence="1">Multi-pass membrane protein</topology>
    </subcellularLocation>
</comment>
<dbReference type="SUPFAM" id="SSF141868">
    <property type="entry name" value="EAL domain-like"/>
    <property type="match status" value="1"/>
</dbReference>
<keyword evidence="4 6" id="KW-1133">Transmembrane helix</keyword>
<reference evidence="11" key="1">
    <citation type="submission" date="2017-07" db="EMBL/GenBank/DDBJ databases">
        <title>Draft genome sequence of Effusibacillus lacus strain skLN1.</title>
        <authorList>
            <person name="Watanabe M."/>
            <person name="Kojima H."/>
            <person name="Fukui M."/>
        </authorList>
    </citation>
    <scope>NUCLEOTIDE SEQUENCE [LARGE SCALE GENOMIC DNA]</scope>
    <source>
        <strain evidence="11">skLN1</strain>
    </source>
</reference>
<dbReference type="GO" id="GO:0007165">
    <property type="term" value="P:signal transduction"/>
    <property type="evidence" value="ECO:0007669"/>
    <property type="project" value="InterPro"/>
</dbReference>
<comment type="caution">
    <text evidence="10">The sequence shown here is derived from an EMBL/GenBank/DDBJ whole genome shotgun (WGS) entry which is preliminary data.</text>
</comment>
<dbReference type="Pfam" id="PF02743">
    <property type="entry name" value="dCache_1"/>
    <property type="match status" value="1"/>
</dbReference>
<evidence type="ECO:0000259" key="8">
    <source>
        <dbReference type="PROSITE" id="PS50885"/>
    </source>
</evidence>
<dbReference type="Pfam" id="PF00990">
    <property type="entry name" value="GGDEF"/>
    <property type="match status" value="1"/>
</dbReference>
<dbReference type="InterPro" id="IPR043128">
    <property type="entry name" value="Rev_trsase/Diguanyl_cyclase"/>
</dbReference>
<feature type="domain" description="HAMP" evidence="8">
    <location>
        <begin position="305"/>
        <end position="357"/>
    </location>
</feature>
<dbReference type="PROSITE" id="PS50887">
    <property type="entry name" value="GGDEF"/>
    <property type="match status" value="1"/>
</dbReference>
<dbReference type="Gene3D" id="3.20.20.450">
    <property type="entry name" value="EAL domain"/>
    <property type="match status" value="1"/>
</dbReference>
<dbReference type="CDD" id="cd06225">
    <property type="entry name" value="HAMP"/>
    <property type="match status" value="1"/>
</dbReference>
<dbReference type="PANTHER" id="PTHR44757:SF2">
    <property type="entry name" value="BIOFILM ARCHITECTURE MAINTENANCE PROTEIN MBAA"/>
    <property type="match status" value="1"/>
</dbReference>